<evidence type="ECO:0000256" key="3">
    <source>
        <dbReference type="ARBA" id="ARBA00004496"/>
    </source>
</evidence>
<dbReference type="InterPro" id="IPR032854">
    <property type="entry name" value="ALKBH3"/>
</dbReference>
<evidence type="ECO:0000256" key="4">
    <source>
        <dbReference type="ARBA" id="ARBA00007879"/>
    </source>
</evidence>
<feature type="region of interest" description="Disordered" evidence="27">
    <location>
        <begin position="1"/>
        <end position="66"/>
    </location>
</feature>
<keyword evidence="6" id="KW-0479">Metal-binding</keyword>
<evidence type="ECO:0000256" key="14">
    <source>
        <dbReference type="ARBA" id="ARBA00023242"/>
    </source>
</evidence>
<comment type="function">
    <text evidence="21">Dioxygenase that mediates demethylation of DNA and RNA containing 1-methyladenosine (m1A). Repairs alkylated DNA containing 1-methyladenosine (m1A) and 3-methylcytosine (m3C) by oxidative demethylation. Has a strong preference for single-stranded DNA. Able to process alkylated m3C within double-stranded regions via its interaction with ASCC3, which promotes DNA unwinding to generate single-stranded substrate needed for ALKBH3. Can repair exocyclic 3,N4-ethenocytosine adducs in single-stranded DNA. Also acts on RNA. Demethylates N(1)-methyladenosine (m1A) RNA, an epigenetic internal modification of messenger RNAs (mRNAs) highly enriched within 5'-untranslated regions (UTRs) and in the vicinity of start codons. Requires molecular oxygen, alpha-ketoglutarate and iron.</text>
</comment>
<keyword evidence="9 29" id="KW-0223">Dioxygenase</keyword>
<evidence type="ECO:0000256" key="7">
    <source>
        <dbReference type="ARBA" id="ARBA00022763"/>
    </source>
</evidence>
<dbReference type="GO" id="GO:0035516">
    <property type="term" value="F:broad specificity oxidative DNA demethylase activity"/>
    <property type="evidence" value="ECO:0007669"/>
    <property type="project" value="UniProtKB-EC"/>
</dbReference>
<organism evidence="29 30">
    <name type="scientific">Scomber scombrus</name>
    <name type="common">Atlantic mackerel</name>
    <name type="synonym">Scomber vernalis</name>
    <dbReference type="NCBI Taxonomy" id="13677"/>
    <lineage>
        <taxon>Eukaryota</taxon>
        <taxon>Metazoa</taxon>
        <taxon>Chordata</taxon>
        <taxon>Craniata</taxon>
        <taxon>Vertebrata</taxon>
        <taxon>Euteleostomi</taxon>
        <taxon>Actinopterygii</taxon>
        <taxon>Neopterygii</taxon>
        <taxon>Teleostei</taxon>
        <taxon>Neoteleostei</taxon>
        <taxon>Acanthomorphata</taxon>
        <taxon>Pelagiaria</taxon>
        <taxon>Scombriformes</taxon>
        <taxon>Scombridae</taxon>
        <taxon>Scomber</taxon>
    </lineage>
</organism>
<comment type="caution">
    <text evidence="29">The sequence shown here is derived from an EMBL/GenBank/DDBJ whole genome shotgun (WGS) entry which is preliminary data.</text>
</comment>
<comment type="catalytic activity">
    <reaction evidence="18">
        <text>an N(3)-methyl-2'-deoxycytidine in single-stranded DNA + 2-oxoglutarate + O2 = a 2'-deoxycytidine in single-stranded DNA + formaldehyde + succinate + CO2 + H(+)</text>
        <dbReference type="Rhea" id="RHEA:70435"/>
        <dbReference type="Rhea" id="RHEA-COMP:12846"/>
        <dbReference type="Rhea" id="RHEA-COMP:17894"/>
        <dbReference type="ChEBI" id="CHEBI:15378"/>
        <dbReference type="ChEBI" id="CHEBI:15379"/>
        <dbReference type="ChEBI" id="CHEBI:16526"/>
        <dbReference type="ChEBI" id="CHEBI:16810"/>
        <dbReference type="ChEBI" id="CHEBI:16842"/>
        <dbReference type="ChEBI" id="CHEBI:30031"/>
        <dbReference type="ChEBI" id="CHEBI:85452"/>
        <dbReference type="ChEBI" id="CHEBI:139075"/>
    </reaction>
    <physiologicalReaction direction="left-to-right" evidence="18">
        <dbReference type="Rhea" id="RHEA:70436"/>
    </physiologicalReaction>
</comment>
<evidence type="ECO:0000256" key="6">
    <source>
        <dbReference type="ARBA" id="ARBA00022723"/>
    </source>
</evidence>
<dbReference type="GO" id="GO:0046872">
    <property type="term" value="F:metal ion binding"/>
    <property type="evidence" value="ECO:0007669"/>
    <property type="project" value="UniProtKB-KW"/>
</dbReference>
<evidence type="ECO:0000256" key="20">
    <source>
        <dbReference type="ARBA" id="ARBA00053025"/>
    </source>
</evidence>
<comment type="catalytic activity">
    <reaction evidence="20">
        <text>a methylated nucleobase within DNA + 2-oxoglutarate + O2 = a nucleobase within DNA + formaldehyde + succinate + CO2</text>
        <dbReference type="Rhea" id="RHEA:30299"/>
        <dbReference type="Rhea" id="RHEA-COMP:12192"/>
        <dbReference type="Rhea" id="RHEA-COMP:12193"/>
        <dbReference type="ChEBI" id="CHEBI:15379"/>
        <dbReference type="ChEBI" id="CHEBI:16526"/>
        <dbReference type="ChEBI" id="CHEBI:16810"/>
        <dbReference type="ChEBI" id="CHEBI:16842"/>
        <dbReference type="ChEBI" id="CHEBI:30031"/>
        <dbReference type="ChEBI" id="CHEBI:32875"/>
        <dbReference type="ChEBI" id="CHEBI:64428"/>
        <dbReference type="EC" id="1.14.11.33"/>
    </reaction>
    <physiologicalReaction direction="left-to-right" evidence="20">
        <dbReference type="Rhea" id="RHEA:30300"/>
    </physiologicalReaction>
</comment>
<sequence length="298" mass="33880">MSDKRQRVRVQGSWAKPQPKQPRPSAAVPNNQQPKSANPAPASWGCGSQKTPNTFEFHQPTKPIRDVPPEKVIEHAGDYEISHAPSGVSRLRLLPGFLSLEEADWMFSKLLAELPWSQKTNIRQGDAYEEPRLTCWYGELPYTYARSTMAANNQWHPLLLTIRETVEQVSRCSFNSLLCNLYRDGHDSIGWHSDDEATLGDKPTIASLSLGDTRVFSLRKQPPPEENGDYTYVERIRVPLSHGTLLLMEGATQDDWQHQVAKEYHDRGPRINLTFRNIYAEPEGHRPGTKLRFTAEQP</sequence>
<dbReference type="EC" id="1.14.11.33" evidence="24"/>
<dbReference type="EC" id="1.14.11.54" evidence="23"/>
<dbReference type="GO" id="GO:0005654">
    <property type="term" value="C:nucleoplasm"/>
    <property type="evidence" value="ECO:0007669"/>
    <property type="project" value="TreeGrafter"/>
</dbReference>
<dbReference type="GO" id="GO:0006307">
    <property type="term" value="P:DNA alkylation repair"/>
    <property type="evidence" value="ECO:0007669"/>
    <property type="project" value="InterPro"/>
</dbReference>
<evidence type="ECO:0000256" key="16">
    <source>
        <dbReference type="ARBA" id="ARBA00050870"/>
    </source>
</evidence>
<comment type="subcellular location">
    <subcellularLocation>
        <location evidence="3">Cytoplasm</location>
    </subcellularLocation>
    <subcellularLocation>
        <location evidence="2">Nucleus</location>
    </subcellularLocation>
</comment>
<evidence type="ECO:0000256" key="18">
    <source>
        <dbReference type="ARBA" id="ARBA00051165"/>
    </source>
</evidence>
<comment type="similarity">
    <text evidence="4">Belongs to the alkB family.</text>
</comment>
<evidence type="ECO:0000256" key="26">
    <source>
        <dbReference type="ARBA" id="ARBA00077988"/>
    </source>
</evidence>
<keyword evidence="8" id="KW-0832">Ubl conjugation</keyword>
<evidence type="ECO:0000256" key="15">
    <source>
        <dbReference type="ARBA" id="ARBA00023278"/>
    </source>
</evidence>
<comment type="catalytic activity">
    <reaction evidence="16">
        <text>an N(1)-methyladenosine in mRNA + 2-oxoglutarate + O2 = an adenosine in mRNA + formaldehyde + succinate + CO2</text>
        <dbReference type="Rhea" id="RHEA:49516"/>
        <dbReference type="Rhea" id="RHEA-COMP:12414"/>
        <dbReference type="Rhea" id="RHEA-COMP:12415"/>
        <dbReference type="ChEBI" id="CHEBI:15379"/>
        <dbReference type="ChEBI" id="CHEBI:16526"/>
        <dbReference type="ChEBI" id="CHEBI:16810"/>
        <dbReference type="ChEBI" id="CHEBI:16842"/>
        <dbReference type="ChEBI" id="CHEBI:30031"/>
        <dbReference type="ChEBI" id="CHEBI:74411"/>
        <dbReference type="ChEBI" id="CHEBI:74491"/>
        <dbReference type="EC" id="1.14.11.54"/>
    </reaction>
</comment>
<dbReference type="Proteomes" id="UP001314229">
    <property type="component" value="Unassembled WGS sequence"/>
</dbReference>
<dbReference type="SUPFAM" id="SSF51197">
    <property type="entry name" value="Clavaminate synthase-like"/>
    <property type="match status" value="1"/>
</dbReference>
<dbReference type="EMBL" id="CAWUFR010000017">
    <property type="protein sequence ID" value="CAK6954484.1"/>
    <property type="molecule type" value="Genomic_DNA"/>
</dbReference>
<feature type="domain" description="Fe2OG dioxygenase" evidence="28">
    <location>
        <begin position="173"/>
        <end position="279"/>
    </location>
</feature>
<protein>
    <recommendedName>
        <fullName evidence="25">Alpha-ketoglutarate-dependent dioxygenase alkB homolog 3</fullName>
        <ecNumber evidence="24">1.14.11.33</ecNumber>
        <ecNumber evidence="23">1.14.11.54</ecNumber>
    </recommendedName>
    <alternativeName>
        <fullName evidence="26">Alkylated DNA repair protein alkB homolog 3</fullName>
    </alternativeName>
</protein>
<keyword evidence="7" id="KW-0227">DNA damage</keyword>
<comment type="catalytic activity">
    <reaction evidence="19">
        <text>a 3,N(4)-etheno-2'-deoxycytidine in single-stranded DNA + 2-oxoglutarate + O2 + H2O = a 2'-deoxycytidine in single-stranded DNA + glyoxal + succinate + CO2</text>
        <dbReference type="Rhea" id="RHEA:70471"/>
        <dbReference type="Rhea" id="RHEA-COMP:12846"/>
        <dbReference type="Rhea" id="RHEA-COMP:17906"/>
        <dbReference type="ChEBI" id="CHEBI:15377"/>
        <dbReference type="ChEBI" id="CHEBI:15379"/>
        <dbReference type="ChEBI" id="CHEBI:16526"/>
        <dbReference type="ChEBI" id="CHEBI:16810"/>
        <dbReference type="ChEBI" id="CHEBI:30031"/>
        <dbReference type="ChEBI" id="CHEBI:34779"/>
        <dbReference type="ChEBI" id="CHEBI:85452"/>
        <dbReference type="ChEBI" id="CHEBI:189585"/>
    </reaction>
    <physiologicalReaction direction="left-to-right" evidence="19">
        <dbReference type="Rhea" id="RHEA:70472"/>
    </physiologicalReaction>
</comment>
<evidence type="ECO:0000256" key="5">
    <source>
        <dbReference type="ARBA" id="ARBA00022490"/>
    </source>
</evidence>
<reference evidence="29 30" key="1">
    <citation type="submission" date="2024-01" db="EMBL/GenBank/DDBJ databases">
        <authorList>
            <person name="Alioto T."/>
            <person name="Alioto T."/>
            <person name="Gomez Garrido J."/>
        </authorList>
    </citation>
    <scope>NUCLEOTIDE SEQUENCE [LARGE SCALE GENOMIC DNA]</scope>
</reference>
<evidence type="ECO:0000256" key="11">
    <source>
        <dbReference type="ARBA" id="ARBA00023004"/>
    </source>
</evidence>
<keyword evidence="11" id="KW-0408">Iron</keyword>
<evidence type="ECO:0000256" key="22">
    <source>
        <dbReference type="ARBA" id="ARBA00064884"/>
    </source>
</evidence>
<dbReference type="GO" id="GO:1990930">
    <property type="term" value="F:mRNA N1-methyladenosine dioxygenase activity"/>
    <property type="evidence" value="ECO:0007669"/>
    <property type="project" value="UniProtKB-EC"/>
</dbReference>
<feature type="compositionally biased region" description="Polar residues" evidence="27">
    <location>
        <begin position="46"/>
        <end position="56"/>
    </location>
</feature>
<dbReference type="InterPro" id="IPR005123">
    <property type="entry name" value="Oxoglu/Fe-dep_dioxygenase_dom"/>
</dbReference>
<keyword evidence="5" id="KW-0963">Cytoplasm</keyword>
<evidence type="ECO:0000256" key="19">
    <source>
        <dbReference type="ARBA" id="ARBA00052597"/>
    </source>
</evidence>
<keyword evidence="10" id="KW-0560">Oxidoreductase</keyword>
<proteinExistence type="inferred from homology"/>
<evidence type="ECO:0000313" key="30">
    <source>
        <dbReference type="Proteomes" id="UP001314229"/>
    </source>
</evidence>
<dbReference type="FunFam" id="2.60.120.590:FF:000003">
    <property type="entry name" value="alpha-ketoglutarate-dependent dioxygenase alkB homolog 3"/>
    <property type="match status" value="1"/>
</dbReference>
<dbReference type="InterPro" id="IPR037151">
    <property type="entry name" value="AlkB-like_sf"/>
</dbReference>
<keyword evidence="13" id="KW-0234">DNA repair</keyword>
<evidence type="ECO:0000256" key="8">
    <source>
        <dbReference type="ARBA" id="ARBA00022843"/>
    </source>
</evidence>
<dbReference type="Gene3D" id="2.60.120.590">
    <property type="entry name" value="Alpha-ketoglutarate-dependent dioxygenase AlkB-like"/>
    <property type="match status" value="1"/>
</dbReference>
<accession>A0AAV1N7W6</accession>
<comment type="cofactor">
    <cofactor evidence="1">
        <name>Fe(2+)</name>
        <dbReference type="ChEBI" id="CHEBI:29033"/>
    </cofactor>
</comment>
<evidence type="ECO:0000256" key="10">
    <source>
        <dbReference type="ARBA" id="ARBA00023002"/>
    </source>
</evidence>
<dbReference type="GO" id="GO:0005739">
    <property type="term" value="C:mitochondrion"/>
    <property type="evidence" value="ECO:0007669"/>
    <property type="project" value="TreeGrafter"/>
</dbReference>
<evidence type="ECO:0000256" key="21">
    <source>
        <dbReference type="ARBA" id="ARBA00054625"/>
    </source>
</evidence>
<keyword evidence="15" id="KW-0379">Hydroxylation</keyword>
<evidence type="ECO:0000256" key="17">
    <source>
        <dbReference type="ARBA" id="ARBA00051010"/>
    </source>
</evidence>
<comment type="catalytic activity">
    <reaction evidence="17">
        <text>an N(1)-methyl-2'-deoxyadenosine in single-stranded DNA + 2-oxoglutarate + O2 = a 2'-deoxyadenosine in single-stranded DNA + formaldehyde + succinate + CO2 + H(+)</text>
        <dbReference type="Rhea" id="RHEA:70447"/>
        <dbReference type="Rhea" id="RHEA-COMP:17895"/>
        <dbReference type="Rhea" id="RHEA-COMP:17896"/>
        <dbReference type="ChEBI" id="CHEBI:15378"/>
        <dbReference type="ChEBI" id="CHEBI:15379"/>
        <dbReference type="ChEBI" id="CHEBI:16526"/>
        <dbReference type="ChEBI" id="CHEBI:16810"/>
        <dbReference type="ChEBI" id="CHEBI:16842"/>
        <dbReference type="ChEBI" id="CHEBI:30031"/>
        <dbReference type="ChEBI" id="CHEBI:90615"/>
        <dbReference type="ChEBI" id="CHEBI:139096"/>
    </reaction>
    <physiologicalReaction direction="left-to-right" evidence="17">
        <dbReference type="Rhea" id="RHEA:70448"/>
    </physiologicalReaction>
</comment>
<evidence type="ECO:0000256" key="27">
    <source>
        <dbReference type="SAM" id="MobiDB-lite"/>
    </source>
</evidence>
<name>A0AAV1N7W6_SCOSC</name>
<dbReference type="PANTHER" id="PTHR31212">
    <property type="entry name" value="ALPHA-KETOGLUTARATE-DEPENDENT DIOXYGENASE ALKB HOMOLOG 3"/>
    <property type="match status" value="1"/>
</dbReference>
<gene>
    <name evidence="29" type="ORF">FSCOSCO3_A012159</name>
</gene>
<dbReference type="PROSITE" id="PS51471">
    <property type="entry name" value="FE2OG_OXY"/>
    <property type="match status" value="1"/>
</dbReference>
<evidence type="ECO:0000256" key="13">
    <source>
        <dbReference type="ARBA" id="ARBA00023204"/>
    </source>
</evidence>
<dbReference type="Pfam" id="PF13532">
    <property type="entry name" value="2OG-FeII_Oxy_2"/>
    <property type="match status" value="1"/>
</dbReference>
<evidence type="ECO:0000259" key="28">
    <source>
        <dbReference type="PROSITE" id="PS51471"/>
    </source>
</evidence>
<evidence type="ECO:0000256" key="24">
    <source>
        <dbReference type="ARBA" id="ARBA00066725"/>
    </source>
</evidence>
<dbReference type="InterPro" id="IPR027450">
    <property type="entry name" value="AlkB-like"/>
</dbReference>
<evidence type="ECO:0000256" key="23">
    <source>
        <dbReference type="ARBA" id="ARBA00066588"/>
    </source>
</evidence>
<evidence type="ECO:0000256" key="12">
    <source>
        <dbReference type="ARBA" id="ARBA00023097"/>
    </source>
</evidence>
<keyword evidence="30" id="KW-1185">Reference proteome</keyword>
<keyword evidence="12" id="KW-0558">Oxidation</keyword>
<evidence type="ECO:0000256" key="9">
    <source>
        <dbReference type="ARBA" id="ARBA00022964"/>
    </source>
</evidence>
<keyword evidence="14" id="KW-0539">Nucleus</keyword>
<evidence type="ECO:0000313" key="29">
    <source>
        <dbReference type="EMBL" id="CAK6954484.1"/>
    </source>
</evidence>
<evidence type="ECO:0000256" key="25">
    <source>
        <dbReference type="ARBA" id="ARBA00071421"/>
    </source>
</evidence>
<evidence type="ECO:0000256" key="2">
    <source>
        <dbReference type="ARBA" id="ARBA00004123"/>
    </source>
</evidence>
<evidence type="ECO:0000256" key="1">
    <source>
        <dbReference type="ARBA" id="ARBA00001954"/>
    </source>
</evidence>
<dbReference type="AlphaFoldDB" id="A0AAV1N7W6"/>
<dbReference type="PANTHER" id="PTHR31212:SF4">
    <property type="entry name" value="ALPHA-KETOGLUTARATE-DEPENDENT DIOXYGENASE ALKB HOMOLOG 3"/>
    <property type="match status" value="1"/>
</dbReference>
<comment type="subunit">
    <text evidence="22">Interacts with the ASCC complex composed of ASCC1, ASCC2 and ASCC3. Interacts directly with ASCC3, and is thereby recruited to the ASCC complex. Interacts with OTUD4; the interaction is direct. Interacts with USP7 and USP9X.</text>
</comment>